<feature type="region of interest" description="Disordered" evidence="1">
    <location>
        <begin position="1"/>
        <end position="45"/>
    </location>
</feature>
<evidence type="ECO:0000256" key="1">
    <source>
        <dbReference type="SAM" id="MobiDB-lite"/>
    </source>
</evidence>
<sequence length="212" mass="23243">MGLNEAGYGAVQGKPASKGAAAPSGTGQAPPPGPHKTGFAAPSPTTERACPTCPINADAWVYVANENDLKKDDSAFTFVCCGCITIEYDETIKRSRITISNLDDPAGSHILNTFMTHPAWVSRPGQVGMWLVPHNSDRLAYLFVFESEHAAKEFVPEVNSLLKKDDTIKDNLLKEEQAVRNLFRTRRPKESATSSPLFRVVHKTLSIFWAQQ</sequence>
<accession>A0A167K6A9</accession>
<proteinExistence type="predicted"/>
<dbReference type="AlphaFoldDB" id="A0A167K6A9"/>
<gene>
    <name evidence="2" type="ORF">CALVIDRAFT_565673</name>
</gene>
<reference evidence="2 3" key="1">
    <citation type="journal article" date="2016" name="Mol. Biol. Evol.">
        <title>Comparative Genomics of Early-Diverging Mushroom-Forming Fungi Provides Insights into the Origins of Lignocellulose Decay Capabilities.</title>
        <authorList>
            <person name="Nagy L.G."/>
            <person name="Riley R."/>
            <person name="Tritt A."/>
            <person name="Adam C."/>
            <person name="Daum C."/>
            <person name="Floudas D."/>
            <person name="Sun H."/>
            <person name="Yadav J.S."/>
            <person name="Pangilinan J."/>
            <person name="Larsson K.H."/>
            <person name="Matsuura K."/>
            <person name="Barry K."/>
            <person name="Labutti K."/>
            <person name="Kuo R."/>
            <person name="Ohm R.A."/>
            <person name="Bhattacharya S.S."/>
            <person name="Shirouzu T."/>
            <person name="Yoshinaga Y."/>
            <person name="Martin F.M."/>
            <person name="Grigoriev I.V."/>
            <person name="Hibbett D.S."/>
        </authorList>
    </citation>
    <scope>NUCLEOTIDE SEQUENCE [LARGE SCALE GENOMIC DNA]</scope>
    <source>
        <strain evidence="2 3">TUFC12733</strain>
    </source>
</reference>
<organism evidence="2 3">
    <name type="scientific">Calocera viscosa (strain TUFC12733)</name>
    <dbReference type="NCBI Taxonomy" id="1330018"/>
    <lineage>
        <taxon>Eukaryota</taxon>
        <taxon>Fungi</taxon>
        <taxon>Dikarya</taxon>
        <taxon>Basidiomycota</taxon>
        <taxon>Agaricomycotina</taxon>
        <taxon>Dacrymycetes</taxon>
        <taxon>Dacrymycetales</taxon>
        <taxon>Dacrymycetaceae</taxon>
        <taxon>Calocera</taxon>
    </lineage>
</organism>
<dbReference type="EMBL" id="KV417295">
    <property type="protein sequence ID" value="KZO94307.1"/>
    <property type="molecule type" value="Genomic_DNA"/>
</dbReference>
<dbReference type="OrthoDB" id="10329337at2759"/>
<evidence type="ECO:0000313" key="2">
    <source>
        <dbReference type="EMBL" id="KZO94307.1"/>
    </source>
</evidence>
<keyword evidence="3" id="KW-1185">Reference proteome</keyword>
<evidence type="ECO:0000313" key="3">
    <source>
        <dbReference type="Proteomes" id="UP000076738"/>
    </source>
</evidence>
<protein>
    <submittedName>
        <fullName evidence="2">Uncharacterized protein</fullName>
    </submittedName>
</protein>
<dbReference type="Proteomes" id="UP000076738">
    <property type="component" value="Unassembled WGS sequence"/>
</dbReference>
<name>A0A167K6A9_CALVF</name>